<dbReference type="Proteomes" id="UP000619743">
    <property type="component" value="Unassembled WGS sequence"/>
</dbReference>
<reference evidence="2" key="1">
    <citation type="journal article" date="2019" name="Int. J. Syst. Evol. Microbiol.">
        <title>The Global Catalogue of Microorganisms (GCM) 10K type strain sequencing project: providing services to taxonomists for standard genome sequencing and annotation.</title>
        <authorList>
            <consortium name="The Broad Institute Genomics Platform"/>
            <consortium name="The Broad Institute Genome Sequencing Center for Infectious Disease"/>
            <person name="Wu L."/>
            <person name="Ma J."/>
        </authorList>
    </citation>
    <scope>NUCLEOTIDE SEQUENCE [LARGE SCALE GENOMIC DNA]</scope>
    <source>
        <strain evidence="2">CGMCC 1.10130</strain>
    </source>
</reference>
<dbReference type="AlphaFoldDB" id="A0A8J2U4V3"/>
<name>A0A8J2U4V3_9GAMM</name>
<keyword evidence="2" id="KW-1185">Reference proteome</keyword>
<gene>
    <name evidence="1" type="ORF">GCM10011369_18570</name>
</gene>
<dbReference type="EMBL" id="BMDX01000008">
    <property type="protein sequence ID" value="GGA76951.1"/>
    <property type="molecule type" value="Genomic_DNA"/>
</dbReference>
<dbReference type="RefSeq" id="WP_229744705.1">
    <property type="nucleotide sequence ID" value="NZ_BMDX01000008.1"/>
</dbReference>
<comment type="caution">
    <text evidence="1">The sequence shown here is derived from an EMBL/GenBank/DDBJ whole genome shotgun (WGS) entry which is preliminary data.</text>
</comment>
<sequence>MKLTNILSAVNQVEKSKFINFIDRICNDAIAHDKELARRVRNLDGQIKNASSSEITQLFKLVLPYYEKSVKEQLAMLGAQASLLVNILSRDGNCIARISWIESLYTKEWKQINHRSKELSEIMQSAGEWIFSLRIRTAIDVNHKVVSILQNG</sequence>
<evidence type="ECO:0000313" key="1">
    <source>
        <dbReference type="EMBL" id="GGA76951.1"/>
    </source>
</evidence>
<protein>
    <submittedName>
        <fullName evidence="1">Uncharacterized protein</fullName>
    </submittedName>
</protein>
<organism evidence="1 2">
    <name type="scientific">Neiella marina</name>
    <dbReference type="NCBI Taxonomy" id="508461"/>
    <lineage>
        <taxon>Bacteria</taxon>
        <taxon>Pseudomonadati</taxon>
        <taxon>Pseudomonadota</taxon>
        <taxon>Gammaproteobacteria</taxon>
        <taxon>Alteromonadales</taxon>
        <taxon>Echinimonadaceae</taxon>
        <taxon>Neiella</taxon>
    </lineage>
</organism>
<evidence type="ECO:0000313" key="2">
    <source>
        <dbReference type="Proteomes" id="UP000619743"/>
    </source>
</evidence>
<proteinExistence type="predicted"/>
<accession>A0A8J2U4V3</accession>